<dbReference type="InterPro" id="IPR012340">
    <property type="entry name" value="NA-bd_OB-fold"/>
</dbReference>
<dbReference type="InterPro" id="IPR016059">
    <property type="entry name" value="DNA_ligase_ATP-dep_CS"/>
</dbReference>
<reference evidence="17 18" key="1">
    <citation type="submission" date="2019-06" db="EMBL/GenBank/DDBJ databases">
        <title>A chromosomal-level reference genome of Carpinus fangiana (Coryloideae, Betulaceae).</title>
        <authorList>
            <person name="Yang X."/>
            <person name="Wang Z."/>
            <person name="Zhang L."/>
            <person name="Hao G."/>
            <person name="Liu J."/>
            <person name="Yang Y."/>
        </authorList>
    </citation>
    <scope>NUCLEOTIDE SEQUENCE [LARGE SCALE GENOMIC DNA]</scope>
    <source>
        <strain evidence="17">Cfa_2016G</strain>
        <tissue evidence="17">Leaf</tissue>
    </source>
</reference>
<dbReference type="InterPro" id="IPR012309">
    <property type="entry name" value="DNA_ligase_ATP-dep_C"/>
</dbReference>
<evidence type="ECO:0000256" key="1">
    <source>
        <dbReference type="ARBA" id="ARBA00004123"/>
    </source>
</evidence>
<dbReference type="InterPro" id="IPR012310">
    <property type="entry name" value="DNA_ligase_ATP-dep_cent"/>
</dbReference>
<keyword evidence="18" id="KW-1185">Reference proteome</keyword>
<dbReference type="GO" id="GO:0051301">
    <property type="term" value="P:cell division"/>
    <property type="evidence" value="ECO:0007669"/>
    <property type="project" value="UniProtKB-ARBA"/>
</dbReference>
<dbReference type="EMBL" id="VIBQ01000012">
    <property type="protein sequence ID" value="KAB8343119.1"/>
    <property type="molecule type" value="Genomic_DNA"/>
</dbReference>
<evidence type="ECO:0000256" key="2">
    <source>
        <dbReference type="ARBA" id="ARBA00006051"/>
    </source>
</evidence>
<dbReference type="OrthoDB" id="206088at2759"/>
<dbReference type="Pfam" id="PF04679">
    <property type="entry name" value="DNA_ligase_A_C"/>
    <property type="match status" value="1"/>
</dbReference>
<comment type="caution">
    <text evidence="17">The sequence shown here is derived from an EMBL/GenBank/DDBJ whole genome shotgun (WGS) entry which is preliminary data.</text>
</comment>
<evidence type="ECO:0000256" key="12">
    <source>
        <dbReference type="ARBA" id="ARBA00034003"/>
    </source>
</evidence>
<evidence type="ECO:0000256" key="4">
    <source>
        <dbReference type="ARBA" id="ARBA00022598"/>
    </source>
</evidence>
<feature type="compositionally biased region" description="Pro residues" evidence="15">
    <location>
        <begin position="426"/>
        <end position="437"/>
    </location>
</feature>
<evidence type="ECO:0000256" key="3">
    <source>
        <dbReference type="ARBA" id="ARBA00007572"/>
    </source>
</evidence>
<dbReference type="FunFam" id="3.30.470.30:FF:000018">
    <property type="entry name" value="DNA ligase"/>
    <property type="match status" value="1"/>
</dbReference>
<dbReference type="GO" id="GO:0071897">
    <property type="term" value="P:DNA biosynthetic process"/>
    <property type="evidence" value="ECO:0007669"/>
    <property type="project" value="InterPro"/>
</dbReference>
<sequence length="1638" mass="181633">MSVVSLLNVSVKNNPASITAPYEFEITFECLEALQKDLEWKVTYVGSATSSEHDQVLDTLLVGPVPVGVNKFVFETEAPDLSKIPNTEIVGVTVVLLSCAYDDREFVRVGYYVNNEYTDEALAADPPAKPVVEKVRRNILAEKPRVTRFAIKWLGIRDDWTTWAAETSWTADLVARQLSSFEEVEMPTVQPYMLVAINRISTTQSSATSLANSSIWQMRPAREKGKGRQVVRIGPSSSREWQVPRKGIAQGKNIEAGDAGIFVTCNRKQEAKCVMEMKDLFELYAEKLHGSGVIDKDTAPDEDEDDIDIEAEIGAELKDMQKTQKKPLFANIRLDVQCGQPVCFIRTRQPIEPVSFVEAICKDASETRQIRTKWARRLTPMACMGKATEAGLREAAKTALGPVFHQQDSTSKKMPTLFVRKMEPPSKGPPSKPPPPDLSAVDTLLQQRNQAAATVPRLERVPGHTRELAAMDMSDGSRLWVRFPSPSSSRMLRQEDVTLCNDIDVIHLLAHTQPSLVTKLVKEDLLGTCFGKPCLVTSDLPGVPLSAIAASVSAAERGRINFAIGSWLSNVAPLTMPSFGIAQQVRARHGQVSWRRVFGQLVQGALMDAEDALLNVPYNQIMQLIYEKGSVFDEIGSANLVLFDAGDKRKTLVDPDTKELTGVLGLSNAAWGDPLAARCFIWPNNSDALAGFGIPTVSEKLQTRLLLPKMYHPTFRTVFARVTQCVQNQAVRDPSPERRHASQRKVHDFTSYHLGGESKVHTMDNEVRRKTDKDAASHHHGRSLEYFFAKPKTANPSIPQDRKDVETLESTDGSTVTDEELARKLQEQWDREDRERLDTAPIAQGAANNVTAVVSHGHSQEINVVSEEGNATHQPDASEEAVPKPSLTGHTLSLQSATAAEDTITTAVPLDQSPLTFDPSEHLPRLKAQWQAEGGHATYALLTHCFVLVNQTQSRIKIVDNLVNLLRILIEGDPDSLLPAVWLATNSISPPYIDLELGLGGSAISKALKKVCGLDSAGLSTLYKKHGDAGDVAYEAKKKQSMTLRKPKPLSIKSVYDGLVKIANSKGQGSQETKQRIVERLVQDARGAEESRYIVRTLVQHLRIGAVKTTMLIALSRAFLLSRCQSAEYDVKDRLRLATLKKDEIAEVWARSAEIVKACFARRPNYNDLVPALLEIGVCDELLVRCGLALHIPLRPMLGNITRDLGDMMTKLEGREFSCEYKYDGQRAQVHCDAKGKVTIFSRHLEVMTDKYPDLVALVPRIRGEGVSSFILEGEVVAIDRETGDLRTFQQLSNRARKDVAIGSVAIDVCLFSFDLMYLNGEELLDRPFRERRSLLKSLFVEIPHHFTWVQSFDATSNDSESVLEFFKGALEIKCEGIMVKVLDGPAITTPEPSGSIDAVTGPETPQTLPKVKMKTKTKGKSKPAKANSAADEGDAQPKSGRRKALLPTYEPDKRVDSWLKVKKDYDSSAADTLDLIPVGGWHGQGRKSKWWSPILLAVRNPETGGLEAVTKCISGFTDKFYTANREHYDPDTGNNVLGSKPAYVDYRGEPDVWFEPEEVWEMAFADITLSPTYTAAIGLVSDERGLSMRFPRFLKVREDKGIEEASTNDFLAGLYRKQEERAPKEKKEINDVDEEDF</sequence>
<dbReference type="FunFam" id="2.40.50.140:FF:000062">
    <property type="entry name" value="DNA ligase"/>
    <property type="match status" value="1"/>
</dbReference>
<dbReference type="CDD" id="cd07900">
    <property type="entry name" value="Adenylation_DNA_ligase_I_Euk"/>
    <property type="match status" value="1"/>
</dbReference>
<dbReference type="EC" id="6.5.1.1" evidence="13"/>
<keyword evidence="9" id="KW-0804">Transcription</keyword>
<dbReference type="CDD" id="cd11717">
    <property type="entry name" value="THUMP_THUMPD1_like"/>
    <property type="match status" value="1"/>
</dbReference>
<dbReference type="GO" id="GO:0006400">
    <property type="term" value="P:tRNA modification"/>
    <property type="evidence" value="ECO:0007669"/>
    <property type="project" value="InterPro"/>
</dbReference>
<dbReference type="FunFam" id="1.10.3260.10:FF:000004">
    <property type="entry name" value="DNA ligase"/>
    <property type="match status" value="1"/>
</dbReference>
<evidence type="ECO:0000256" key="13">
    <source>
        <dbReference type="RuleBase" id="RU000617"/>
    </source>
</evidence>
<dbReference type="InterPro" id="IPR012308">
    <property type="entry name" value="DNA_ligase_ATP-dep_N"/>
</dbReference>
<comment type="similarity">
    <text evidence="2">Belongs to the ASF1 family.</text>
</comment>
<dbReference type="Pfam" id="PF04729">
    <property type="entry name" value="ASF1_hist_chap"/>
    <property type="match status" value="1"/>
</dbReference>
<dbReference type="SUPFAM" id="SSF101546">
    <property type="entry name" value="ASF1-like"/>
    <property type="match status" value="1"/>
</dbReference>
<dbReference type="GO" id="GO:0005524">
    <property type="term" value="F:ATP binding"/>
    <property type="evidence" value="ECO:0007669"/>
    <property type="project" value="UniProtKB-KW"/>
</dbReference>
<dbReference type="CDD" id="cd07969">
    <property type="entry name" value="OBF_DNA_ligase_I"/>
    <property type="match status" value="1"/>
</dbReference>
<evidence type="ECO:0000256" key="6">
    <source>
        <dbReference type="ARBA" id="ARBA00022741"/>
    </source>
</evidence>
<dbReference type="Pfam" id="PF04675">
    <property type="entry name" value="DNA_ligase_A_N"/>
    <property type="match status" value="1"/>
</dbReference>
<dbReference type="GO" id="GO:0003723">
    <property type="term" value="F:RNA binding"/>
    <property type="evidence" value="ECO:0007669"/>
    <property type="project" value="InterPro"/>
</dbReference>
<dbReference type="SUPFAM" id="SSF56091">
    <property type="entry name" value="DNA ligase/mRNA capping enzyme, catalytic domain"/>
    <property type="match status" value="1"/>
</dbReference>
<dbReference type="InterPro" id="IPR000977">
    <property type="entry name" value="DNA_ligase_ATP-dep"/>
</dbReference>
<keyword evidence="6 13" id="KW-0547">Nucleotide-binding</keyword>
<dbReference type="Gene3D" id="2.40.50.140">
    <property type="entry name" value="Nucleic acid-binding proteins"/>
    <property type="match status" value="1"/>
</dbReference>
<dbReference type="GO" id="GO:0005634">
    <property type="term" value="C:nucleus"/>
    <property type="evidence" value="ECO:0007669"/>
    <property type="project" value="UniProtKB-SubCell"/>
</dbReference>
<dbReference type="NCBIfam" id="TIGR00574">
    <property type="entry name" value="dnl1"/>
    <property type="match status" value="1"/>
</dbReference>
<organism evidence="17 18">
    <name type="scientific">Carpinus fangiana</name>
    <dbReference type="NCBI Taxonomy" id="176857"/>
    <lineage>
        <taxon>Eukaryota</taxon>
        <taxon>Viridiplantae</taxon>
        <taxon>Streptophyta</taxon>
        <taxon>Embryophyta</taxon>
        <taxon>Tracheophyta</taxon>
        <taxon>Spermatophyta</taxon>
        <taxon>Magnoliopsida</taxon>
        <taxon>eudicotyledons</taxon>
        <taxon>Gunneridae</taxon>
        <taxon>Pentapetalae</taxon>
        <taxon>rosids</taxon>
        <taxon>fabids</taxon>
        <taxon>Fagales</taxon>
        <taxon>Betulaceae</taxon>
        <taxon>Carpinus</taxon>
    </lineage>
</organism>
<dbReference type="InterPro" id="IPR036599">
    <property type="entry name" value="DNA_ligase_N_sf"/>
</dbReference>
<keyword evidence="7 13" id="KW-0067">ATP-binding</keyword>
<gene>
    <name evidence="17" type="ORF">FH972_022712</name>
</gene>
<dbReference type="GO" id="GO:0000724">
    <property type="term" value="P:double-strand break repair via homologous recombination"/>
    <property type="evidence" value="ECO:0007669"/>
    <property type="project" value="UniProtKB-ARBA"/>
</dbReference>
<comment type="catalytic activity">
    <reaction evidence="12 13">
        <text>ATP + (deoxyribonucleotide)n-3'-hydroxyl + 5'-phospho-(deoxyribonucleotide)m = (deoxyribonucleotide)n+m + AMP + diphosphate.</text>
        <dbReference type="EC" id="6.5.1.1"/>
    </reaction>
</comment>
<dbReference type="FunFam" id="2.60.40.1490:FF:000001">
    <property type="entry name" value="Histone chaperone ASF1"/>
    <property type="match status" value="1"/>
</dbReference>
<dbReference type="PANTHER" id="PTHR45674:SF9">
    <property type="entry name" value="DNA LIGASE 3"/>
    <property type="match status" value="1"/>
</dbReference>
<keyword evidence="13" id="KW-0234">DNA repair</keyword>
<evidence type="ECO:0000259" key="16">
    <source>
        <dbReference type="PROSITE" id="PS50160"/>
    </source>
</evidence>
<keyword evidence="13" id="KW-0227">DNA damage</keyword>
<keyword evidence="13" id="KW-0233">DNA recombination</keyword>
<dbReference type="Gene3D" id="1.10.3260.10">
    <property type="entry name" value="DNA ligase, ATP-dependent, N-terminal domain"/>
    <property type="match status" value="1"/>
</dbReference>
<evidence type="ECO:0000256" key="9">
    <source>
        <dbReference type="ARBA" id="ARBA00023163"/>
    </source>
</evidence>
<dbReference type="Gene3D" id="3.30.1490.70">
    <property type="match status" value="1"/>
</dbReference>
<protein>
    <recommendedName>
        <fullName evidence="13">DNA ligase</fullName>
        <ecNumber evidence="13">6.5.1.1</ecNumber>
    </recommendedName>
</protein>
<keyword evidence="11" id="KW-0539">Nucleus</keyword>
<dbReference type="SUPFAM" id="SSF117018">
    <property type="entry name" value="ATP-dependent DNA ligase DNA-binding domain"/>
    <property type="match status" value="1"/>
</dbReference>
<dbReference type="GO" id="GO:0031567">
    <property type="term" value="P:mitotic cell size control checkpoint signaling"/>
    <property type="evidence" value="ECO:0007669"/>
    <property type="project" value="UniProtKB-ARBA"/>
</dbReference>
<evidence type="ECO:0000256" key="11">
    <source>
        <dbReference type="ARBA" id="ARBA00023242"/>
    </source>
</evidence>
<evidence type="ECO:0000256" key="8">
    <source>
        <dbReference type="ARBA" id="ARBA00023015"/>
    </source>
</evidence>
<name>A0A5N6KTE8_9ROSI</name>
<accession>A0A5N6KTE8</accession>
<dbReference type="InterPro" id="IPR050191">
    <property type="entry name" value="ATP-dep_DNA_ligase"/>
</dbReference>
<feature type="region of interest" description="Disordered" evidence="15">
    <location>
        <begin position="420"/>
        <end position="440"/>
    </location>
</feature>
<dbReference type="PANTHER" id="PTHR45674">
    <property type="entry name" value="DNA LIGASE 1/3 FAMILY MEMBER"/>
    <property type="match status" value="1"/>
</dbReference>
<dbReference type="GO" id="GO:0003677">
    <property type="term" value="F:DNA binding"/>
    <property type="evidence" value="ECO:0007669"/>
    <property type="project" value="InterPro"/>
</dbReference>
<feature type="region of interest" description="Disordered" evidence="15">
    <location>
        <begin position="868"/>
        <end position="887"/>
    </location>
</feature>
<comment type="subcellular location">
    <subcellularLocation>
        <location evidence="1">Nucleus</location>
    </subcellularLocation>
</comment>
<dbReference type="SUPFAM" id="SSF50249">
    <property type="entry name" value="Nucleic acid-binding proteins"/>
    <property type="match status" value="1"/>
</dbReference>
<dbReference type="Gene3D" id="2.60.40.1490">
    <property type="entry name" value="Histone chaperone ASF1-like"/>
    <property type="match status" value="1"/>
</dbReference>
<dbReference type="InterPro" id="IPR040183">
    <property type="entry name" value="THUMPD1-like"/>
</dbReference>
<dbReference type="InterPro" id="IPR006818">
    <property type="entry name" value="ASF1-like"/>
</dbReference>
<feature type="region of interest" description="Disordered" evidence="15">
    <location>
        <begin position="1391"/>
        <end position="1448"/>
    </location>
</feature>
<evidence type="ECO:0000256" key="7">
    <source>
        <dbReference type="ARBA" id="ARBA00022840"/>
    </source>
</evidence>
<evidence type="ECO:0000256" key="10">
    <source>
        <dbReference type="ARBA" id="ARBA00023186"/>
    </source>
</evidence>
<dbReference type="GO" id="GO:0003910">
    <property type="term" value="F:DNA ligase (ATP) activity"/>
    <property type="evidence" value="ECO:0007669"/>
    <property type="project" value="UniProtKB-EC"/>
</dbReference>
<dbReference type="Pfam" id="PF01068">
    <property type="entry name" value="DNA_ligase_A_M"/>
    <property type="match status" value="1"/>
</dbReference>
<dbReference type="GO" id="GO:0008361">
    <property type="term" value="P:regulation of cell size"/>
    <property type="evidence" value="ECO:0007669"/>
    <property type="project" value="UniProtKB-ARBA"/>
</dbReference>
<evidence type="ECO:0000313" key="18">
    <source>
        <dbReference type="Proteomes" id="UP000327013"/>
    </source>
</evidence>
<dbReference type="PROSITE" id="PS00697">
    <property type="entry name" value="DNA_LIGASE_A1"/>
    <property type="match status" value="1"/>
</dbReference>
<dbReference type="GO" id="GO:0006325">
    <property type="term" value="P:chromatin organization"/>
    <property type="evidence" value="ECO:0007669"/>
    <property type="project" value="InterPro"/>
</dbReference>
<evidence type="ECO:0000256" key="14">
    <source>
        <dbReference type="RuleBase" id="RU004196"/>
    </source>
</evidence>
<feature type="region of interest" description="Disordered" evidence="15">
    <location>
        <begin position="769"/>
        <end position="821"/>
    </location>
</feature>
<feature type="domain" description="ATP-dependent DNA ligase family profile" evidence="16">
    <location>
        <begin position="1302"/>
        <end position="1501"/>
    </location>
</feature>
<keyword evidence="10" id="KW-0143">Chaperone</keyword>
<dbReference type="Gene3D" id="3.30.470.30">
    <property type="entry name" value="DNA ligase/mRNA capping enzyme"/>
    <property type="match status" value="1"/>
</dbReference>
<keyword evidence="8" id="KW-0805">Transcription regulation</keyword>
<feature type="compositionally biased region" description="Basic residues" evidence="15">
    <location>
        <begin position="1412"/>
        <end position="1424"/>
    </location>
</feature>
<keyword evidence="4 13" id="KW-0436">Ligase</keyword>
<evidence type="ECO:0000256" key="5">
    <source>
        <dbReference type="ARBA" id="ARBA00022705"/>
    </source>
</evidence>
<evidence type="ECO:0000256" key="15">
    <source>
        <dbReference type="SAM" id="MobiDB-lite"/>
    </source>
</evidence>
<dbReference type="GO" id="GO:0010091">
    <property type="term" value="P:trichome branching"/>
    <property type="evidence" value="ECO:0007669"/>
    <property type="project" value="UniProtKB-ARBA"/>
</dbReference>
<dbReference type="GO" id="GO:0006273">
    <property type="term" value="P:lagging strand elongation"/>
    <property type="evidence" value="ECO:0007669"/>
    <property type="project" value="TreeGrafter"/>
</dbReference>
<dbReference type="PROSITE" id="PS50160">
    <property type="entry name" value="DNA_LIGASE_A3"/>
    <property type="match status" value="1"/>
</dbReference>
<comment type="similarity">
    <text evidence="3 14">Belongs to the ATP-dependent DNA ligase family.</text>
</comment>
<evidence type="ECO:0000313" key="17">
    <source>
        <dbReference type="EMBL" id="KAB8343119.1"/>
    </source>
</evidence>
<dbReference type="Proteomes" id="UP000327013">
    <property type="component" value="Unassembled WGS sequence"/>
</dbReference>
<dbReference type="InterPro" id="IPR036747">
    <property type="entry name" value="ASF1-like_sf"/>
</dbReference>
<proteinExistence type="inferred from homology"/>
<keyword evidence="5" id="KW-0235">DNA replication</keyword>